<proteinExistence type="predicted"/>
<dbReference type="PROSITE" id="PS50878">
    <property type="entry name" value="RT_POL"/>
    <property type="match status" value="1"/>
</dbReference>
<evidence type="ECO:0000313" key="5">
    <source>
        <dbReference type="Proteomes" id="UP001176940"/>
    </source>
</evidence>
<organism evidence="4 5">
    <name type="scientific">Ranitomeya imitator</name>
    <name type="common">mimic poison frog</name>
    <dbReference type="NCBI Taxonomy" id="111125"/>
    <lineage>
        <taxon>Eukaryota</taxon>
        <taxon>Metazoa</taxon>
        <taxon>Chordata</taxon>
        <taxon>Craniata</taxon>
        <taxon>Vertebrata</taxon>
        <taxon>Euteleostomi</taxon>
        <taxon>Amphibia</taxon>
        <taxon>Batrachia</taxon>
        <taxon>Anura</taxon>
        <taxon>Neobatrachia</taxon>
        <taxon>Hyloidea</taxon>
        <taxon>Dendrobatidae</taxon>
        <taxon>Dendrobatinae</taxon>
        <taxon>Ranitomeya</taxon>
    </lineage>
</organism>
<evidence type="ECO:0000256" key="1">
    <source>
        <dbReference type="SAM" id="Coils"/>
    </source>
</evidence>
<keyword evidence="1" id="KW-0175">Coiled coil</keyword>
<dbReference type="Pfam" id="PF00078">
    <property type="entry name" value="RVT_1"/>
    <property type="match status" value="1"/>
</dbReference>
<dbReference type="Proteomes" id="UP001176940">
    <property type="component" value="Unassembled WGS sequence"/>
</dbReference>
<gene>
    <name evidence="4" type="ORF">RIMI_LOCUS23496500</name>
</gene>
<reference evidence="4" key="1">
    <citation type="submission" date="2023-07" db="EMBL/GenBank/DDBJ databases">
        <authorList>
            <person name="Stuckert A."/>
        </authorList>
    </citation>
    <scope>NUCLEOTIDE SEQUENCE</scope>
</reference>
<accession>A0ABN9MQG6</accession>
<dbReference type="InterPro" id="IPR000477">
    <property type="entry name" value="RT_dom"/>
</dbReference>
<comment type="caution">
    <text evidence="4">The sequence shown here is derived from an EMBL/GenBank/DDBJ whole genome shotgun (WGS) entry which is preliminary data.</text>
</comment>
<dbReference type="PANTHER" id="PTHR21301:SF12">
    <property type="match status" value="1"/>
</dbReference>
<dbReference type="EMBL" id="CAUEEQ010079764">
    <property type="protein sequence ID" value="CAJ0968878.1"/>
    <property type="molecule type" value="Genomic_DNA"/>
</dbReference>
<evidence type="ECO:0000256" key="2">
    <source>
        <dbReference type="SAM" id="MobiDB-lite"/>
    </source>
</evidence>
<dbReference type="PANTHER" id="PTHR21301">
    <property type="entry name" value="REVERSE TRANSCRIPTASE"/>
    <property type="match status" value="1"/>
</dbReference>
<evidence type="ECO:0000313" key="4">
    <source>
        <dbReference type="EMBL" id="CAJ0968878.1"/>
    </source>
</evidence>
<evidence type="ECO:0000259" key="3">
    <source>
        <dbReference type="PROSITE" id="PS50878"/>
    </source>
</evidence>
<feature type="coiled-coil region" evidence="1">
    <location>
        <begin position="104"/>
        <end position="154"/>
    </location>
</feature>
<feature type="region of interest" description="Disordered" evidence="2">
    <location>
        <begin position="191"/>
        <end position="210"/>
    </location>
</feature>
<sequence length="609" mass="71517">MLFNMVSYGQAEADEIISQVKIPGEFLHTPVEEIRSRDWERELRKKTSLELHYVTLAEYHKVKRIPRGLWVSLRPTLFQEKQDFCTKFEGILNKCSMDIMLLTIEYLQKEISEMDKQIEVIQQQLSNTLTNDKFDSLKQKIDKTMEEFRNVLQERKRSKFLRDTEDYHRRSVYRWRDTNVQRDRRQYRRDFFTTSSSSDNDSSSRATSPFLEQRRGRDQLVYNISFYNLSPSELTVLQKGLSFYPTPAFNGFQLDQELQRFFRNLRLKAHFATGDSGSTFGYSALPVNPDKSVFSLKELDLTIPSKYSPPKSYHPVETYISLVTQDIKRESAQINQGSLPIKRNCTTLDKQALDNLKKNSSITIKPADKGGTIVVMDTSFYLSMVHQHLDDKDTYLPLDRDPSRDIFREIQQVVKLYREQNVIDTKLSEFLLNLHTVVPVFYALPKIQKHRTTIEKILTPLLVHVVSFIRDTSDFLEGLKSIGNLHKNCFLVTMDVNSLYTSIDHQKGLEAVQWFLDKYTNFSSIQKEFCLTLLNMILTKNFFLFGDQFYIQKVGTAMGSNVAPPYANIFMTSFEEHFVYTHCLFQQYCIYWKRYIDDVFLIWGVKRYP</sequence>
<feature type="compositionally biased region" description="Low complexity" evidence="2">
    <location>
        <begin position="192"/>
        <end position="208"/>
    </location>
</feature>
<keyword evidence="5" id="KW-1185">Reference proteome</keyword>
<feature type="domain" description="Reverse transcriptase" evidence="3">
    <location>
        <begin position="378"/>
        <end position="609"/>
    </location>
</feature>
<name>A0ABN9MQG6_9NEOB</name>
<protein>
    <recommendedName>
        <fullName evidence="3">Reverse transcriptase domain-containing protein</fullName>
    </recommendedName>
</protein>